<feature type="compositionally biased region" description="Basic and acidic residues" evidence="8">
    <location>
        <begin position="22"/>
        <end position="31"/>
    </location>
</feature>
<dbReference type="eggNOG" id="ENOG502QR29">
    <property type="taxonomic scope" value="Eukaryota"/>
</dbReference>
<dbReference type="FunFam" id="1.10.4160.10:FF:000021">
    <property type="entry name" value="Similar to purine-cytosine permease"/>
    <property type="match status" value="1"/>
</dbReference>
<protein>
    <submittedName>
        <fullName evidence="10">Similar to purine-cytosine permease</fullName>
    </submittedName>
</protein>
<evidence type="ECO:0000256" key="7">
    <source>
        <dbReference type="PIRNR" id="PIRNR002744"/>
    </source>
</evidence>
<sequence>MEATTEHDIEKGVQVHTAADNSTDRDGKSTIDAENESAQLSGSERGLSYWSVKLEKIWGVEARGITRVADNEKTVPRPLHDYFHMFSLWFSINLQAMNIIVGLLGPLVYGLGWVDCICIVIFANALASTSIAYMATYGPESGNRTQIIGRYFMGYWPSKIACCCNVVQQVGFGTIGCIITGQMITAVNGGSLSLAVGCVIAAICIGLVATFGIEYLNKIERFGYIPQAVVMFVLIGCTGGDFDTHAVSVGDSGTINANRCSFFALIFASIIGFTAISADFYVYYPKDYPKWMTFASTWTGIWTSVIFANIVGVGIATGVPNIPAWSDAYDISSGALLYECYGSLGGFGGFCVVVLALGSITNNAPCSYSAALTIQVLGRWANKIPRWFWCILITAVELVLSVCGRNKLYTVFENFLPMMAYWICPWITISLEEYFIFHKLQGKSFDWSIYNDRTKLPIGYAALLSFLIGFAGAIVGMYQIWYTGPIALMIGGEYGGDIGDWLGIGFTAIVFPPLRYLELKKFGSHTSKPAFLM</sequence>
<feature type="transmembrane region" description="Helical" evidence="9">
    <location>
        <begin position="291"/>
        <end position="316"/>
    </location>
</feature>
<evidence type="ECO:0000256" key="8">
    <source>
        <dbReference type="SAM" id="MobiDB-lite"/>
    </source>
</evidence>
<dbReference type="OrthoDB" id="5428495at2759"/>
<dbReference type="HOGENOM" id="CLU_026016_2_1_1"/>
<evidence type="ECO:0000256" key="3">
    <source>
        <dbReference type="ARBA" id="ARBA00022448"/>
    </source>
</evidence>
<accession>G2YKR6</accession>
<dbReference type="Gene3D" id="1.10.4160.10">
    <property type="entry name" value="Hydantoin permease"/>
    <property type="match status" value="1"/>
</dbReference>
<feature type="region of interest" description="Disordered" evidence="8">
    <location>
        <begin position="1"/>
        <end position="39"/>
    </location>
</feature>
<feature type="transmembrane region" description="Helical" evidence="9">
    <location>
        <begin position="458"/>
        <end position="481"/>
    </location>
</feature>
<reference evidence="11" key="1">
    <citation type="journal article" date="2011" name="PLoS Genet.">
        <title>Genomic analysis of the necrotrophic fungal pathogens Sclerotinia sclerotiorum and Botrytis cinerea.</title>
        <authorList>
            <person name="Amselem J."/>
            <person name="Cuomo C.A."/>
            <person name="van Kan J.A."/>
            <person name="Viaud M."/>
            <person name="Benito E.P."/>
            <person name="Couloux A."/>
            <person name="Coutinho P.M."/>
            <person name="de Vries R.P."/>
            <person name="Dyer P.S."/>
            <person name="Fillinger S."/>
            <person name="Fournier E."/>
            <person name="Gout L."/>
            <person name="Hahn M."/>
            <person name="Kohn L."/>
            <person name="Lapalu N."/>
            <person name="Plummer K.M."/>
            <person name="Pradier J.M."/>
            <person name="Quevillon E."/>
            <person name="Sharon A."/>
            <person name="Simon A."/>
            <person name="ten Have A."/>
            <person name="Tudzynski B."/>
            <person name="Tudzynski P."/>
            <person name="Wincker P."/>
            <person name="Andrew M."/>
            <person name="Anthouard V."/>
            <person name="Beever R.E."/>
            <person name="Beffa R."/>
            <person name="Benoit I."/>
            <person name="Bouzid O."/>
            <person name="Brault B."/>
            <person name="Chen Z."/>
            <person name="Choquer M."/>
            <person name="Collemare J."/>
            <person name="Cotton P."/>
            <person name="Danchin E.G."/>
            <person name="Da Silva C."/>
            <person name="Gautier A."/>
            <person name="Giraud C."/>
            <person name="Giraud T."/>
            <person name="Gonzalez C."/>
            <person name="Grossetete S."/>
            <person name="Guldener U."/>
            <person name="Henrissat B."/>
            <person name="Howlett B.J."/>
            <person name="Kodira C."/>
            <person name="Kretschmer M."/>
            <person name="Lappartient A."/>
            <person name="Leroch M."/>
            <person name="Levis C."/>
            <person name="Mauceli E."/>
            <person name="Neuveglise C."/>
            <person name="Oeser B."/>
            <person name="Pearson M."/>
            <person name="Poulain J."/>
            <person name="Poussereau N."/>
            <person name="Quesneville H."/>
            <person name="Rascle C."/>
            <person name="Schumacher J."/>
            <person name="Segurens B."/>
            <person name="Sexton A."/>
            <person name="Silva E."/>
            <person name="Sirven C."/>
            <person name="Soanes D.M."/>
            <person name="Talbot N.J."/>
            <person name="Templeton M."/>
            <person name="Yandava C."/>
            <person name="Yarden O."/>
            <person name="Zeng Q."/>
            <person name="Rollins J.A."/>
            <person name="Lebrun M.H."/>
            <person name="Dickman M."/>
        </authorList>
    </citation>
    <scope>NUCLEOTIDE SEQUENCE [LARGE SCALE GENOMIC DNA]</scope>
    <source>
        <strain evidence="11">T4</strain>
    </source>
</reference>
<feature type="transmembrane region" description="Helical" evidence="9">
    <location>
        <begin position="501"/>
        <end position="517"/>
    </location>
</feature>
<dbReference type="Pfam" id="PF02133">
    <property type="entry name" value="Transp_cyt_pur"/>
    <property type="match status" value="1"/>
</dbReference>
<dbReference type="Proteomes" id="UP000008177">
    <property type="component" value="Unplaced contigs"/>
</dbReference>
<feature type="transmembrane region" description="Helical" evidence="9">
    <location>
        <begin position="419"/>
        <end position="437"/>
    </location>
</feature>
<evidence type="ECO:0000256" key="5">
    <source>
        <dbReference type="ARBA" id="ARBA00022989"/>
    </source>
</evidence>
<comment type="similarity">
    <text evidence="2 7">Belongs to the purine-cytosine permease (2.A.39) family.</text>
</comment>
<evidence type="ECO:0000256" key="2">
    <source>
        <dbReference type="ARBA" id="ARBA00008974"/>
    </source>
</evidence>
<dbReference type="GO" id="GO:0000329">
    <property type="term" value="C:fungal-type vacuole membrane"/>
    <property type="evidence" value="ECO:0007669"/>
    <property type="project" value="TreeGrafter"/>
</dbReference>
<feature type="transmembrane region" description="Helical" evidence="9">
    <location>
        <begin position="116"/>
        <end position="135"/>
    </location>
</feature>
<organism evidence="10 11">
    <name type="scientific">Botryotinia fuckeliana (strain T4)</name>
    <name type="common">Noble rot fungus</name>
    <name type="synonym">Botrytis cinerea</name>
    <dbReference type="NCBI Taxonomy" id="999810"/>
    <lineage>
        <taxon>Eukaryota</taxon>
        <taxon>Fungi</taxon>
        <taxon>Dikarya</taxon>
        <taxon>Ascomycota</taxon>
        <taxon>Pezizomycotina</taxon>
        <taxon>Leotiomycetes</taxon>
        <taxon>Helotiales</taxon>
        <taxon>Sclerotiniaceae</taxon>
        <taxon>Botrytis</taxon>
    </lineage>
</organism>
<evidence type="ECO:0000256" key="6">
    <source>
        <dbReference type="ARBA" id="ARBA00023136"/>
    </source>
</evidence>
<dbReference type="GO" id="GO:0022857">
    <property type="term" value="F:transmembrane transporter activity"/>
    <property type="evidence" value="ECO:0007669"/>
    <property type="project" value="InterPro"/>
</dbReference>
<keyword evidence="4 9" id="KW-0812">Transmembrane</keyword>
<feature type="transmembrane region" description="Helical" evidence="9">
    <location>
        <begin position="192"/>
        <end position="212"/>
    </location>
</feature>
<feature type="transmembrane region" description="Helical" evidence="9">
    <location>
        <begin position="86"/>
        <end position="109"/>
    </location>
</feature>
<dbReference type="InterPro" id="IPR001248">
    <property type="entry name" value="Pur-cyt_permease"/>
</dbReference>
<gene>
    <name evidence="10" type="ORF">BofuT4_P080090.1</name>
</gene>
<dbReference type="PANTHER" id="PTHR31806:SF8">
    <property type="entry name" value="TRANSPORTER, PUTATIVE (AFU_ORTHOLOGUE AFUA_2G03000)-RELATED"/>
    <property type="match status" value="1"/>
</dbReference>
<keyword evidence="3 7" id="KW-0813">Transport</keyword>
<evidence type="ECO:0000256" key="1">
    <source>
        <dbReference type="ARBA" id="ARBA00004141"/>
    </source>
</evidence>
<comment type="subcellular location">
    <subcellularLocation>
        <location evidence="1">Membrane</location>
        <topology evidence="1">Multi-pass membrane protein</topology>
    </subcellularLocation>
</comment>
<name>G2YKR6_BOTF4</name>
<dbReference type="PIRSF" id="PIRSF002744">
    <property type="entry name" value="Pur-cyt_permease"/>
    <property type="match status" value="1"/>
</dbReference>
<evidence type="ECO:0000313" key="11">
    <source>
        <dbReference type="Proteomes" id="UP000008177"/>
    </source>
</evidence>
<dbReference type="STRING" id="999810.G2YKR6"/>
<keyword evidence="6 7" id="KW-0472">Membrane</keyword>
<evidence type="ECO:0000256" key="9">
    <source>
        <dbReference type="SAM" id="Phobius"/>
    </source>
</evidence>
<dbReference type="GO" id="GO:0005886">
    <property type="term" value="C:plasma membrane"/>
    <property type="evidence" value="ECO:0007669"/>
    <property type="project" value="TreeGrafter"/>
</dbReference>
<feature type="transmembrane region" description="Helical" evidence="9">
    <location>
        <begin position="262"/>
        <end position="284"/>
    </location>
</feature>
<dbReference type="AlphaFoldDB" id="G2YKR6"/>
<dbReference type="InterPro" id="IPR026030">
    <property type="entry name" value="Pur-cyt_permease_Fcy2/21/22"/>
</dbReference>
<evidence type="ECO:0000313" key="10">
    <source>
        <dbReference type="EMBL" id="CCD52214.1"/>
    </source>
</evidence>
<feature type="transmembrane region" description="Helical" evidence="9">
    <location>
        <begin position="336"/>
        <end position="357"/>
    </location>
</feature>
<feature type="transmembrane region" description="Helical" evidence="9">
    <location>
        <begin position="387"/>
        <end position="407"/>
    </location>
</feature>
<dbReference type="FunCoup" id="G2YKR6">
    <property type="interactions" value="31"/>
</dbReference>
<keyword evidence="5 9" id="KW-1133">Transmembrane helix</keyword>
<feature type="compositionally biased region" description="Basic and acidic residues" evidence="8">
    <location>
        <begin position="1"/>
        <end position="13"/>
    </location>
</feature>
<dbReference type="EMBL" id="FQ790341">
    <property type="protein sequence ID" value="CCD52214.1"/>
    <property type="molecule type" value="Genomic_DNA"/>
</dbReference>
<evidence type="ECO:0000256" key="4">
    <source>
        <dbReference type="ARBA" id="ARBA00022692"/>
    </source>
</evidence>
<proteinExistence type="inferred from homology"/>
<dbReference type="InParanoid" id="G2YKR6"/>
<dbReference type="PANTHER" id="PTHR31806">
    <property type="entry name" value="PURINE-CYTOSINE PERMEASE FCY2-RELATED"/>
    <property type="match status" value="1"/>
</dbReference>
<feature type="transmembrane region" description="Helical" evidence="9">
    <location>
        <begin position="224"/>
        <end position="242"/>
    </location>
</feature>